<comment type="catalytic activity">
    <reaction evidence="18">
        <text>L-histidyl-L-alpha-amino acid(out) = L-histidyl-L-alpha-amino acid(in)</text>
        <dbReference type="Rhea" id="RHEA:79379"/>
        <dbReference type="ChEBI" id="CHEBI:229964"/>
    </reaction>
</comment>
<feature type="transmembrane region" description="Helical" evidence="25">
    <location>
        <begin position="16"/>
        <end position="35"/>
    </location>
</feature>
<feature type="transmembrane region" description="Helical" evidence="25">
    <location>
        <begin position="71"/>
        <end position="89"/>
    </location>
</feature>
<feature type="transmembrane region" description="Helical" evidence="25">
    <location>
        <begin position="424"/>
        <end position="443"/>
    </location>
</feature>
<dbReference type="AlphaFoldDB" id="A0A6A7W7X3"/>
<evidence type="ECO:0000256" key="15">
    <source>
        <dbReference type="ARBA" id="ARBA00044899"/>
    </source>
</evidence>
<feature type="transmembrane region" description="Helical" evidence="25">
    <location>
        <begin position="324"/>
        <end position="343"/>
    </location>
</feature>
<dbReference type="SUPFAM" id="SSF103473">
    <property type="entry name" value="MFS general substrate transporter"/>
    <property type="match status" value="1"/>
</dbReference>
<evidence type="ECO:0000256" key="2">
    <source>
        <dbReference type="ARBA" id="ARBA00008335"/>
    </source>
</evidence>
<sequence>MSTTEKIQMKLSDSVSARWTALFIVSVTMMFGYFFTDVMSPLEPLLTAAKGAENGLGLGWSSDEYGFFSGAYGYFNVFLLLLFFGGLILDKFGIRFTGVLSTVLMFGGALLKWYAVGHEFAGSVAVPFFGTYSTQVVIAALGFAIYGVGCEICGITVSKVIVKWFTGHELALAMGVQVATARLGTAAALGFSLPFAKEMGGVSASVALGAVLLCAGVLVYLVYCVMDKKEDASAAAVATEPEEGFKFSDLGRLFKTTGFWYVAFLCLMFYAGVFPFLKFATKLMIFKYGVDANVAGLIPAMLPFGTIFLTPFFGSIYDKYGKGATLMIIGSCLLTLVHVVFALPLNSWVLAIVMMLILGIAFGLVPSAMWPSVPKIIPMKLLGTAYALIFYIQNIGLALIPVWIGKVNQANTGANGVIDYTETMTIFAGFGVIAIVISFLLLLEDKRKGYGLQQPNVKK</sequence>
<comment type="catalytic activity">
    <reaction evidence="11">
        <text>L-alpha-aminoacyl-L-histidine(out) = L-alpha-aminoacyl-L-histidine(in)</text>
        <dbReference type="Rhea" id="RHEA:79375"/>
        <dbReference type="ChEBI" id="CHEBI:229967"/>
    </reaction>
</comment>
<evidence type="ECO:0000256" key="25">
    <source>
        <dbReference type="SAM" id="Phobius"/>
    </source>
</evidence>
<evidence type="ECO:0000256" key="17">
    <source>
        <dbReference type="ARBA" id="ARBA00044903"/>
    </source>
</evidence>
<evidence type="ECO:0000256" key="16">
    <source>
        <dbReference type="ARBA" id="ARBA00044900"/>
    </source>
</evidence>
<comment type="catalytic activity">
    <reaction evidence="17">
        <text>L-arginyl-glycine(out) = L-arginyl-glycine(in)</text>
        <dbReference type="Rhea" id="RHEA:79391"/>
        <dbReference type="ChEBI" id="CHEBI:229955"/>
    </reaction>
</comment>
<comment type="catalytic activity">
    <reaction evidence="9">
        <text>L-histidyl-glycine(out) = L-histidyl-glycine(in)</text>
        <dbReference type="Rhea" id="RHEA:79395"/>
        <dbReference type="ChEBI" id="CHEBI:229957"/>
    </reaction>
</comment>
<dbReference type="OrthoDB" id="1090232at2"/>
<comment type="catalytic activity">
    <reaction evidence="13">
        <text>L-alpha-aminoacyl-L-lysine(out) = L-alpha-aminoacyl-L-lysine(in)</text>
        <dbReference type="Rhea" id="RHEA:79383"/>
        <dbReference type="ChEBI" id="CHEBI:229966"/>
    </reaction>
</comment>
<comment type="catalytic activity">
    <reaction evidence="20">
        <text>L-lysyl-glycine(out) = L-lysyl-glycine(in)</text>
        <dbReference type="Rhea" id="RHEA:79407"/>
        <dbReference type="ChEBI" id="CHEBI:191202"/>
    </reaction>
</comment>
<evidence type="ECO:0000256" key="11">
    <source>
        <dbReference type="ARBA" id="ARBA00044884"/>
    </source>
</evidence>
<keyword evidence="4 25" id="KW-0812">Transmembrane</keyword>
<evidence type="ECO:0000256" key="21">
    <source>
        <dbReference type="ARBA" id="ARBA00044985"/>
    </source>
</evidence>
<comment type="function">
    <text evidence="23">Lysosomal dipeptide uniporter that selectively exports lysine, arginine or histidine-containing dipeptides with a net positive charge from the lysosome lumen into the cytosol. Could play a role in a specific type of protein O-glycosylation indirectly regulating macrophages migration and tissue invasion. Also essential for liver homeostasis.</text>
</comment>
<dbReference type="PROSITE" id="PS50850">
    <property type="entry name" value="MFS"/>
    <property type="match status" value="1"/>
</dbReference>
<evidence type="ECO:0000256" key="3">
    <source>
        <dbReference type="ARBA" id="ARBA00022448"/>
    </source>
</evidence>
<feature type="transmembrane region" description="Helical" evidence="25">
    <location>
        <begin position="136"/>
        <end position="158"/>
    </location>
</feature>
<feature type="transmembrane region" description="Helical" evidence="25">
    <location>
        <begin position="202"/>
        <end position="223"/>
    </location>
</feature>
<organism evidence="27 28">
    <name type="scientific">Segatella copri</name>
    <dbReference type="NCBI Taxonomy" id="165179"/>
    <lineage>
        <taxon>Bacteria</taxon>
        <taxon>Pseudomonadati</taxon>
        <taxon>Bacteroidota</taxon>
        <taxon>Bacteroidia</taxon>
        <taxon>Bacteroidales</taxon>
        <taxon>Prevotellaceae</taxon>
        <taxon>Segatella</taxon>
    </lineage>
</organism>
<evidence type="ECO:0000256" key="14">
    <source>
        <dbReference type="ARBA" id="ARBA00044898"/>
    </source>
</evidence>
<comment type="subcellular location">
    <subcellularLocation>
        <location evidence="1">Lysosome membrane</location>
        <topology evidence="1">Multi-pass membrane protein</topology>
    </subcellularLocation>
</comment>
<dbReference type="InterPro" id="IPR036259">
    <property type="entry name" value="MFS_trans_sf"/>
</dbReference>
<dbReference type="GO" id="GO:0005765">
    <property type="term" value="C:lysosomal membrane"/>
    <property type="evidence" value="ECO:0007669"/>
    <property type="project" value="UniProtKB-SubCell"/>
</dbReference>
<protein>
    <recommendedName>
        <fullName evidence="21">Lysosomal dipeptide transporter MFSD1</fullName>
    </recommendedName>
    <alternativeName>
        <fullName evidence="22">Major facilitator superfamily domain-containing protein 1</fullName>
    </alternativeName>
</protein>
<evidence type="ECO:0000313" key="28">
    <source>
        <dbReference type="Proteomes" id="UP000384372"/>
    </source>
</evidence>
<feature type="transmembrane region" description="Helical" evidence="25">
    <location>
        <begin position="170"/>
        <end position="196"/>
    </location>
</feature>
<comment type="catalytic activity">
    <reaction evidence="16">
        <text>L-lysyl-L-lysine(out) = L-lysyl-L-lysine(in)</text>
        <dbReference type="Rhea" id="RHEA:79403"/>
        <dbReference type="ChEBI" id="CHEBI:229956"/>
    </reaction>
</comment>
<evidence type="ECO:0000256" key="8">
    <source>
        <dbReference type="ARBA" id="ARBA00044876"/>
    </source>
</evidence>
<feature type="transmembrane region" description="Helical" evidence="25">
    <location>
        <begin position="349"/>
        <end position="369"/>
    </location>
</feature>
<evidence type="ECO:0000256" key="10">
    <source>
        <dbReference type="ARBA" id="ARBA00044881"/>
    </source>
</evidence>
<comment type="subunit">
    <text evidence="24">Homodimer. Interacts with lysosomal protein GLMP (via lumenal domain); the interaction starts while both proteins are still in the endoplasmic reticulum and is required for stabilization of MFSD1 in lysosomes but has no direct effect on its targeting to lysosomes or transporter activity.</text>
</comment>
<evidence type="ECO:0000256" key="13">
    <source>
        <dbReference type="ARBA" id="ARBA00044893"/>
    </source>
</evidence>
<dbReference type="InterPro" id="IPR052187">
    <property type="entry name" value="MFSD1"/>
</dbReference>
<evidence type="ECO:0000256" key="23">
    <source>
        <dbReference type="ARBA" id="ARBA00045709"/>
    </source>
</evidence>
<keyword evidence="7" id="KW-0458">Lysosome</keyword>
<reference evidence="27 28" key="1">
    <citation type="submission" date="2019-09" db="EMBL/GenBank/DDBJ databases">
        <title>Distinct polysaccharide growth profiles of human intestinal Prevotella copri isolates.</title>
        <authorList>
            <person name="Fehlner-Peach H."/>
            <person name="Magnabosco C."/>
            <person name="Raghavan V."/>
            <person name="Scher J.U."/>
            <person name="Tett A."/>
            <person name="Cox L.M."/>
            <person name="Gottsegen C."/>
            <person name="Watters A."/>
            <person name="Wiltshire- Gordon J.D."/>
            <person name="Segata N."/>
            <person name="Bonneau R."/>
            <person name="Littman D.R."/>
        </authorList>
    </citation>
    <scope>NUCLEOTIDE SEQUENCE [LARGE SCALE GENOMIC DNA]</scope>
    <source>
        <strain evidence="28">iAQ1173</strain>
    </source>
</reference>
<feature type="domain" description="Major facilitator superfamily (MFS) profile" evidence="26">
    <location>
        <begin position="256"/>
        <end position="459"/>
    </location>
</feature>
<comment type="catalytic activity">
    <reaction evidence="8">
        <text>L-lysyl-L-alanine(out) = L-lysyl-L-alanine(in)</text>
        <dbReference type="Rhea" id="RHEA:79399"/>
        <dbReference type="ChEBI" id="CHEBI:229954"/>
    </reaction>
</comment>
<dbReference type="RefSeq" id="WP_158462307.1">
    <property type="nucleotide sequence ID" value="NZ_JAHOER010000004.1"/>
</dbReference>
<keyword evidence="5 25" id="KW-1133">Transmembrane helix</keyword>
<evidence type="ECO:0000256" key="12">
    <source>
        <dbReference type="ARBA" id="ARBA00044891"/>
    </source>
</evidence>
<comment type="catalytic activity">
    <reaction evidence="19">
        <text>L-alanyl-L-lysine(out) = L-alanyl-L-lysine(in)</text>
        <dbReference type="Rhea" id="RHEA:79415"/>
        <dbReference type="ChEBI" id="CHEBI:192470"/>
    </reaction>
</comment>
<evidence type="ECO:0000259" key="26">
    <source>
        <dbReference type="PROSITE" id="PS50850"/>
    </source>
</evidence>
<comment type="catalytic activity">
    <reaction evidence="12">
        <text>L-lysyl-L-alpha-amino acid(out) = L-lysyl-L-alpha-amino acid(in)</text>
        <dbReference type="Rhea" id="RHEA:79387"/>
        <dbReference type="ChEBI" id="CHEBI:229965"/>
    </reaction>
</comment>
<gene>
    <name evidence="27" type="ORF">F7D20_00400</name>
</gene>
<feature type="transmembrane region" description="Helical" evidence="25">
    <location>
        <begin position="258"/>
        <end position="277"/>
    </location>
</feature>
<name>A0A6A7W7X3_9BACT</name>
<keyword evidence="6 25" id="KW-0472">Membrane</keyword>
<dbReference type="Gene3D" id="1.20.1250.20">
    <property type="entry name" value="MFS general substrate transporter like domains"/>
    <property type="match status" value="2"/>
</dbReference>
<dbReference type="Pfam" id="PF07690">
    <property type="entry name" value="MFS_1"/>
    <property type="match status" value="1"/>
</dbReference>
<evidence type="ECO:0000256" key="19">
    <source>
        <dbReference type="ARBA" id="ARBA00044919"/>
    </source>
</evidence>
<evidence type="ECO:0000256" key="6">
    <source>
        <dbReference type="ARBA" id="ARBA00023136"/>
    </source>
</evidence>
<comment type="similarity">
    <text evidence="2">Belongs to the major facilitator superfamily.</text>
</comment>
<dbReference type="Proteomes" id="UP000384372">
    <property type="component" value="Unassembled WGS sequence"/>
</dbReference>
<feature type="transmembrane region" description="Helical" evidence="25">
    <location>
        <begin position="96"/>
        <end position="116"/>
    </location>
</feature>
<dbReference type="GO" id="GO:0022857">
    <property type="term" value="F:transmembrane transporter activity"/>
    <property type="evidence" value="ECO:0007669"/>
    <property type="project" value="InterPro"/>
</dbReference>
<comment type="catalytic activity">
    <reaction evidence="10">
        <text>L-alpha-aminoacyl-L-arginine(out) = L-alpha-aminoacyl-L-arginine(in)</text>
        <dbReference type="Rhea" id="RHEA:79367"/>
        <dbReference type="ChEBI" id="CHEBI:229968"/>
    </reaction>
</comment>
<proteinExistence type="inferred from homology"/>
<feature type="transmembrane region" description="Helical" evidence="25">
    <location>
        <begin position="381"/>
        <end position="404"/>
    </location>
</feature>
<feature type="transmembrane region" description="Helical" evidence="25">
    <location>
        <begin position="297"/>
        <end position="317"/>
    </location>
</feature>
<evidence type="ECO:0000256" key="18">
    <source>
        <dbReference type="ARBA" id="ARBA00044912"/>
    </source>
</evidence>
<keyword evidence="3" id="KW-0813">Transport</keyword>
<evidence type="ECO:0000256" key="20">
    <source>
        <dbReference type="ARBA" id="ARBA00044924"/>
    </source>
</evidence>
<evidence type="ECO:0000256" key="5">
    <source>
        <dbReference type="ARBA" id="ARBA00022989"/>
    </source>
</evidence>
<comment type="catalytic activity">
    <reaction evidence="15">
        <text>L-arginyl-L-alpha-amino acid(out) = L-arginyl-L-alpha-amino acid(in)</text>
        <dbReference type="Rhea" id="RHEA:79371"/>
        <dbReference type="ChEBI" id="CHEBI:84315"/>
    </reaction>
</comment>
<dbReference type="InterPro" id="IPR020846">
    <property type="entry name" value="MFS_dom"/>
</dbReference>
<evidence type="ECO:0000256" key="24">
    <source>
        <dbReference type="ARBA" id="ARBA00046376"/>
    </source>
</evidence>
<dbReference type="PANTHER" id="PTHR23512">
    <property type="entry name" value="MAJOR FACILITATOR SUPERFAMILY DOMAIN-CONTAINING PROTEIN 1"/>
    <property type="match status" value="1"/>
</dbReference>
<comment type="catalytic activity">
    <reaction evidence="14">
        <text>L-aspartyl-L-lysine(out) = L-aspartyl-L-lysine(in)</text>
        <dbReference type="Rhea" id="RHEA:79411"/>
        <dbReference type="ChEBI" id="CHEBI:229953"/>
    </reaction>
</comment>
<evidence type="ECO:0000256" key="22">
    <source>
        <dbReference type="ARBA" id="ARBA00045018"/>
    </source>
</evidence>
<evidence type="ECO:0000256" key="1">
    <source>
        <dbReference type="ARBA" id="ARBA00004155"/>
    </source>
</evidence>
<dbReference type="PANTHER" id="PTHR23512:SF3">
    <property type="entry name" value="MAJOR FACILITATOR SUPERFAMILY DOMAIN-CONTAINING PROTEIN 1"/>
    <property type="match status" value="1"/>
</dbReference>
<evidence type="ECO:0000256" key="9">
    <source>
        <dbReference type="ARBA" id="ARBA00044878"/>
    </source>
</evidence>
<evidence type="ECO:0000256" key="7">
    <source>
        <dbReference type="ARBA" id="ARBA00023228"/>
    </source>
</evidence>
<dbReference type="EMBL" id="VZAD01000007">
    <property type="protein sequence ID" value="MQP10456.1"/>
    <property type="molecule type" value="Genomic_DNA"/>
</dbReference>
<dbReference type="InterPro" id="IPR011701">
    <property type="entry name" value="MFS"/>
</dbReference>
<accession>A0A6A7W7X3</accession>
<comment type="caution">
    <text evidence="27">The sequence shown here is derived from an EMBL/GenBank/DDBJ whole genome shotgun (WGS) entry which is preliminary data.</text>
</comment>
<keyword evidence="28" id="KW-1185">Reference proteome</keyword>
<evidence type="ECO:0000256" key="4">
    <source>
        <dbReference type="ARBA" id="ARBA00022692"/>
    </source>
</evidence>
<evidence type="ECO:0000313" key="27">
    <source>
        <dbReference type="EMBL" id="MQP10456.1"/>
    </source>
</evidence>